<evidence type="ECO:0000313" key="3">
    <source>
        <dbReference type="Proteomes" id="UP000789396"/>
    </source>
</evidence>
<feature type="compositionally biased region" description="Low complexity" evidence="1">
    <location>
        <begin position="78"/>
        <end position="97"/>
    </location>
</feature>
<feature type="non-terminal residue" evidence="2">
    <location>
        <position position="1"/>
    </location>
</feature>
<dbReference type="AlphaFoldDB" id="A0A9N9K0B8"/>
<comment type="caution">
    <text evidence="2">The sequence shown here is derived from an EMBL/GenBank/DDBJ whole genome shotgun (WGS) entry which is preliminary data.</text>
</comment>
<evidence type="ECO:0000256" key="1">
    <source>
        <dbReference type="SAM" id="MobiDB-lite"/>
    </source>
</evidence>
<gene>
    <name evidence="2" type="ORF">RFULGI_LOCUS18231</name>
</gene>
<organism evidence="2 3">
    <name type="scientific">Racocetra fulgida</name>
    <dbReference type="NCBI Taxonomy" id="60492"/>
    <lineage>
        <taxon>Eukaryota</taxon>
        <taxon>Fungi</taxon>
        <taxon>Fungi incertae sedis</taxon>
        <taxon>Mucoromycota</taxon>
        <taxon>Glomeromycotina</taxon>
        <taxon>Glomeromycetes</taxon>
        <taxon>Diversisporales</taxon>
        <taxon>Gigasporaceae</taxon>
        <taxon>Racocetra</taxon>
    </lineage>
</organism>
<feature type="non-terminal residue" evidence="2">
    <location>
        <position position="162"/>
    </location>
</feature>
<sequence>SRDISYYSSPAKTYNTPVNRTSRTSVNPNSQLSPFDPFKPAEYVLSNLGEEKIYAKLLKQKAQNVQSTNPGKRSINKSQSTSVVTNTPTNVATNTQQQSMEIDEADLSVMESQVGDTPQIDGVHSSSVGKSKPIEDDSIIVISDEEDDKPKDGDHSGDKDKL</sequence>
<feature type="compositionally biased region" description="Basic and acidic residues" evidence="1">
    <location>
        <begin position="148"/>
        <end position="162"/>
    </location>
</feature>
<feature type="compositionally biased region" description="Polar residues" evidence="1">
    <location>
        <begin position="1"/>
        <end position="33"/>
    </location>
</feature>
<name>A0A9N9K0B8_9GLOM</name>
<accession>A0A9N9K0B8</accession>
<dbReference type="Proteomes" id="UP000789396">
    <property type="component" value="Unassembled WGS sequence"/>
</dbReference>
<protein>
    <submittedName>
        <fullName evidence="2">5162_t:CDS:1</fullName>
    </submittedName>
</protein>
<proteinExistence type="predicted"/>
<dbReference type="EMBL" id="CAJVPZ010078243">
    <property type="protein sequence ID" value="CAG8806025.1"/>
    <property type="molecule type" value="Genomic_DNA"/>
</dbReference>
<keyword evidence="3" id="KW-1185">Reference proteome</keyword>
<dbReference type="OrthoDB" id="2442494at2759"/>
<evidence type="ECO:0000313" key="2">
    <source>
        <dbReference type="EMBL" id="CAG8806025.1"/>
    </source>
</evidence>
<feature type="region of interest" description="Disordered" evidence="1">
    <location>
        <begin position="63"/>
        <end position="162"/>
    </location>
</feature>
<feature type="region of interest" description="Disordered" evidence="1">
    <location>
        <begin position="1"/>
        <end position="37"/>
    </location>
</feature>
<reference evidence="2" key="1">
    <citation type="submission" date="2021-06" db="EMBL/GenBank/DDBJ databases">
        <authorList>
            <person name="Kallberg Y."/>
            <person name="Tangrot J."/>
            <person name="Rosling A."/>
        </authorList>
    </citation>
    <scope>NUCLEOTIDE SEQUENCE</scope>
    <source>
        <strain evidence="2">IN212</strain>
    </source>
</reference>